<dbReference type="AlphaFoldDB" id="A0A0C5WD58"/>
<dbReference type="STRING" id="1454006.AW14_14620"/>
<accession>A0A0C5WD58</accession>
<dbReference type="EMBL" id="CP007202">
    <property type="protein sequence ID" value="AJR05018.1"/>
    <property type="molecule type" value="Genomic_DNA"/>
</dbReference>
<gene>
    <name evidence="2" type="ORF">AW14_14620</name>
</gene>
<keyword evidence="3" id="KW-1185">Reference proteome</keyword>
<dbReference type="InterPro" id="IPR007433">
    <property type="entry name" value="DUF481"/>
</dbReference>
<reference evidence="2 3" key="1">
    <citation type="submission" date="2014-02" db="EMBL/GenBank/DDBJ databases">
        <authorList>
            <person name="Young C.-C."/>
            <person name="Hameed A."/>
            <person name="Huang H.-C."/>
            <person name="Shahina M."/>
        </authorList>
    </citation>
    <scope>NUCLEOTIDE SEQUENCE [LARGE SCALE GENOMIC DNA]</scope>
    <source>
        <strain evidence="2 3">CC-SAMT-1</strain>
    </source>
</reference>
<feature type="chain" id="PRO_5002184253" description="DUF481 domain-containing protein" evidence="1">
    <location>
        <begin position="22"/>
        <end position="252"/>
    </location>
</feature>
<name>A0A0C5WD58_9FLAO</name>
<keyword evidence="1" id="KW-0732">Signal</keyword>
<feature type="signal peptide" evidence="1">
    <location>
        <begin position="1"/>
        <end position="21"/>
    </location>
</feature>
<dbReference type="OrthoDB" id="892549at2"/>
<proteinExistence type="predicted"/>
<evidence type="ECO:0000313" key="3">
    <source>
        <dbReference type="Proteomes" id="UP000032229"/>
    </source>
</evidence>
<evidence type="ECO:0000256" key="1">
    <source>
        <dbReference type="SAM" id="SignalP"/>
    </source>
</evidence>
<dbReference type="KEGG" id="sze:AW14_14620"/>
<organism evidence="2 3">
    <name type="scientific">Siansivirga zeaxanthinifaciens CC-SAMT-1</name>
    <dbReference type="NCBI Taxonomy" id="1454006"/>
    <lineage>
        <taxon>Bacteria</taxon>
        <taxon>Pseudomonadati</taxon>
        <taxon>Bacteroidota</taxon>
        <taxon>Flavobacteriia</taxon>
        <taxon>Flavobacteriales</taxon>
        <taxon>Flavobacteriaceae</taxon>
        <taxon>Siansivirga</taxon>
    </lineage>
</organism>
<sequence>MNINALFFFYFISFSSCFSQAILNTESVLKEIDSTLVLNFNIEGDVKIGNVNLIQINNSLLVGKKINRNLIRAFFNYEFLSENKNTLSSDFSGQIRYNYIIKRNSIYTFIQGQNAKALNLNSRFLVGLGYRQSLLKRKKSISYLDITYGFFYEKEYYKSNQTIPIKIENIRYNVNIFNQFKLSEKFRFLSMTYFQLNSEQLKDYRFFFESRLYYDLKNISIYLKTNMRHHATPYVNVLKTDLNSLVGIEFKL</sequence>
<protein>
    <recommendedName>
        <fullName evidence="4">DUF481 domain-containing protein</fullName>
    </recommendedName>
</protein>
<dbReference type="Pfam" id="PF04338">
    <property type="entry name" value="DUF481"/>
    <property type="match status" value="1"/>
</dbReference>
<evidence type="ECO:0000313" key="2">
    <source>
        <dbReference type="EMBL" id="AJR05018.1"/>
    </source>
</evidence>
<evidence type="ECO:0008006" key="4">
    <source>
        <dbReference type="Google" id="ProtNLM"/>
    </source>
</evidence>
<dbReference type="HOGENOM" id="CLU_1102215_0_0_10"/>
<dbReference type="Proteomes" id="UP000032229">
    <property type="component" value="Chromosome"/>
</dbReference>